<dbReference type="InterPro" id="IPR051035">
    <property type="entry name" value="Mito_inheritance_9"/>
</dbReference>
<dbReference type="PANTHER" id="PTHR36091">
    <property type="entry name" value="ALTERED INHERITANCE OF MITOCHONDRIA PROTEIN 9, MITOCHONDRIAL"/>
    <property type="match status" value="1"/>
</dbReference>
<dbReference type="PANTHER" id="PTHR36091:SF2">
    <property type="entry name" value="AMINOGLYCOSIDE PHOSPHOTRANSFERASE DOMAIN-CONTAINING PROTEIN"/>
    <property type="match status" value="1"/>
</dbReference>
<evidence type="ECO:0000313" key="1">
    <source>
        <dbReference type="EMBL" id="KAK7000463.1"/>
    </source>
</evidence>
<dbReference type="GO" id="GO:0005739">
    <property type="term" value="C:mitochondrion"/>
    <property type="evidence" value="ECO:0007669"/>
    <property type="project" value="TreeGrafter"/>
</dbReference>
<proteinExistence type="predicted"/>
<evidence type="ECO:0000313" key="2">
    <source>
        <dbReference type="Proteomes" id="UP001362999"/>
    </source>
</evidence>
<keyword evidence="2" id="KW-1185">Reference proteome</keyword>
<comment type="caution">
    <text evidence="1">The sequence shown here is derived from an EMBL/GenBank/DDBJ whole genome shotgun (WGS) entry which is preliminary data.</text>
</comment>
<dbReference type="Proteomes" id="UP001362999">
    <property type="component" value="Unassembled WGS sequence"/>
</dbReference>
<protein>
    <submittedName>
        <fullName evidence="1">Uncharacterized protein</fullName>
    </submittedName>
</protein>
<accession>A0AAW0A2U2</accession>
<reference evidence="1 2" key="1">
    <citation type="journal article" date="2024" name="J Genomics">
        <title>Draft genome sequencing and assembly of Favolaschia claudopus CIRM-BRFM 2984 isolated from oak limbs.</title>
        <authorList>
            <person name="Navarro D."/>
            <person name="Drula E."/>
            <person name="Chaduli D."/>
            <person name="Cazenave R."/>
            <person name="Ahrendt S."/>
            <person name="Wang J."/>
            <person name="Lipzen A."/>
            <person name="Daum C."/>
            <person name="Barry K."/>
            <person name="Grigoriev I.V."/>
            <person name="Favel A."/>
            <person name="Rosso M.N."/>
            <person name="Martin F."/>
        </authorList>
    </citation>
    <scope>NUCLEOTIDE SEQUENCE [LARGE SCALE GENOMIC DNA]</scope>
    <source>
        <strain evidence="1 2">CIRM-BRFM 2984</strain>
    </source>
</reference>
<sequence length="419" mass="47772">MEYVKGTDLGQIWSGLEREEIKSVMDQLVKFELIMMSISFPAGGSIYYARDLMELSGNGGIPLDEQDESSALEGDRFCIGPDVSIPLCLPWPVYVALLLSLLTLLNQSIMSIDKNAESVLITGAEKELAYLDKEYYNYEKQSPLDHVKNLHRYLRLASALLPDDHSLSAFYIRHPDLSDSNIRVSIDSGALKIVSLLDWQHTAVLPLFLHAGVPNFLQSKEDEVSQQMVIPELPDNFNTLSEEDKDWEKELLRRRLAHYHYNLSTAAYNKVHHEGFVYPLNPFRRRIFIHASAIWEGETIKLLCAMIDLVCNWVVFATDGTPCPVDFTEEEIEKALKLYQALANAEMGERQLMARIDYADETWVPFADYEAAKAFGQELKRVTLKASAADEETTEEDYALIEANWPLDNMEEDELNEYK</sequence>
<gene>
    <name evidence="1" type="ORF">R3P38DRAFT_3058481</name>
</gene>
<dbReference type="AlphaFoldDB" id="A0AAW0A2U2"/>
<organism evidence="1 2">
    <name type="scientific">Favolaschia claudopus</name>
    <dbReference type="NCBI Taxonomy" id="2862362"/>
    <lineage>
        <taxon>Eukaryota</taxon>
        <taxon>Fungi</taxon>
        <taxon>Dikarya</taxon>
        <taxon>Basidiomycota</taxon>
        <taxon>Agaricomycotina</taxon>
        <taxon>Agaricomycetes</taxon>
        <taxon>Agaricomycetidae</taxon>
        <taxon>Agaricales</taxon>
        <taxon>Marasmiineae</taxon>
        <taxon>Mycenaceae</taxon>
        <taxon>Favolaschia</taxon>
    </lineage>
</organism>
<name>A0AAW0A2U2_9AGAR</name>
<dbReference type="EMBL" id="JAWWNJ010000089">
    <property type="protein sequence ID" value="KAK7000463.1"/>
    <property type="molecule type" value="Genomic_DNA"/>
</dbReference>